<dbReference type="STRING" id="64144.ENSATEP00000031536"/>
<dbReference type="SUPFAM" id="SSF81383">
    <property type="entry name" value="F-box domain"/>
    <property type="match status" value="1"/>
</dbReference>
<dbReference type="AlphaFoldDB" id="A0A3Q1KBJ2"/>
<dbReference type="Proteomes" id="UP000265040">
    <property type="component" value="Chromosome 14"/>
</dbReference>
<feature type="domain" description="F-box" evidence="1">
    <location>
        <begin position="15"/>
        <end position="61"/>
    </location>
</feature>
<dbReference type="PANTHER" id="PTHR16134:SF119">
    <property type="entry name" value="AT02038P-RELATED"/>
    <property type="match status" value="1"/>
</dbReference>
<dbReference type="InterPro" id="IPR032675">
    <property type="entry name" value="LRR_dom_sf"/>
</dbReference>
<dbReference type="FunFam" id="1.20.1280.50:FF:000005">
    <property type="entry name" value="F-box/LRR-repeat protein 3 isoform X1"/>
    <property type="match status" value="1"/>
</dbReference>
<dbReference type="Gene3D" id="1.20.1280.50">
    <property type="match status" value="1"/>
</dbReference>
<reference evidence="2" key="2">
    <citation type="submission" date="2025-08" db="UniProtKB">
        <authorList>
            <consortium name="Ensembl"/>
        </authorList>
    </citation>
    <scope>IDENTIFICATION</scope>
</reference>
<dbReference type="Ensembl" id="ENSATET00000032002.2">
    <property type="protein sequence ID" value="ENSATEP00000031536.2"/>
    <property type="gene ID" value="ENSATEG00000021739.2"/>
</dbReference>
<dbReference type="Pfam" id="PF12937">
    <property type="entry name" value="F-box-like"/>
    <property type="match status" value="1"/>
</dbReference>
<evidence type="ECO:0000313" key="2">
    <source>
        <dbReference type="Ensembl" id="ENSATEP00000031536.2"/>
    </source>
</evidence>
<protein>
    <recommendedName>
        <fullName evidence="1">F-box domain-containing protein</fullName>
    </recommendedName>
</protein>
<dbReference type="Gene3D" id="3.80.10.10">
    <property type="entry name" value="Ribonuclease Inhibitor"/>
    <property type="match status" value="1"/>
</dbReference>
<sequence>MSDYDSDLSDDCWDGSSWESLPDVCLRCLFTFLSDRDRRSAALVCHHWHNVMRSPSLWRCRYFHFSGRLSKFRQSEYCSAVTYARYLGVYLERLEVCVCPPRRSLVAQRLEQVISGVRAPLHSLSIVKLELDRPAWTPGLRNSLINSLIRFIQKVGSKLSSICLSRMRNNTFQGLELLSALSNSQSRFSPRYCISSLGLEGFFSSATYVHLNSDMPCILRNLRGLTDLRLSYSCVSDQLLIALHRDGSPLQKLSLHCALNEPHQQLVSGDSWEALASSCPDLQIKFTVDQIINTDCLARMLLREIPLTEYGMTAFYSPDVTWSAKPVLSNLLPQYRRSLQFLTLDLTNCSEDLDEELLELVKVCKRLEQLRIWAFLEIRTVERLLTHTTCYCGHYVFQVRIYSVNEDTSEEEDQLEDMLSSYRHLPPELQFYAILCPYV</sequence>
<dbReference type="SUPFAM" id="SSF52047">
    <property type="entry name" value="RNI-like"/>
    <property type="match status" value="1"/>
</dbReference>
<dbReference type="PANTHER" id="PTHR16134">
    <property type="entry name" value="F-BOX/TPR REPEAT PROTEIN POF3"/>
    <property type="match status" value="1"/>
</dbReference>
<accession>A0A3Q1KBJ2</accession>
<dbReference type="OrthoDB" id="61560at2759"/>
<reference evidence="2" key="1">
    <citation type="submission" date="2021-04" db="EMBL/GenBank/DDBJ databases">
        <authorList>
            <consortium name="Wellcome Sanger Institute Data Sharing"/>
        </authorList>
    </citation>
    <scope>NUCLEOTIDE SEQUENCE [LARGE SCALE GENOMIC DNA]</scope>
</reference>
<proteinExistence type="predicted"/>
<gene>
    <name evidence="2" type="primary">FBXO39</name>
</gene>
<evidence type="ECO:0000259" key="1">
    <source>
        <dbReference type="PROSITE" id="PS50181"/>
    </source>
</evidence>
<evidence type="ECO:0000313" key="3">
    <source>
        <dbReference type="Proteomes" id="UP000265040"/>
    </source>
</evidence>
<dbReference type="PROSITE" id="PS50181">
    <property type="entry name" value="FBOX"/>
    <property type="match status" value="1"/>
</dbReference>
<dbReference type="SMART" id="SM00256">
    <property type="entry name" value="FBOX"/>
    <property type="match status" value="1"/>
</dbReference>
<keyword evidence="3" id="KW-1185">Reference proteome</keyword>
<dbReference type="InterPro" id="IPR036047">
    <property type="entry name" value="F-box-like_dom_sf"/>
</dbReference>
<dbReference type="InParanoid" id="A0A3Q1KBJ2"/>
<name>A0A3Q1KBJ2_ANATE</name>
<organism evidence="2 3">
    <name type="scientific">Anabas testudineus</name>
    <name type="common">Climbing perch</name>
    <name type="synonym">Anthias testudineus</name>
    <dbReference type="NCBI Taxonomy" id="64144"/>
    <lineage>
        <taxon>Eukaryota</taxon>
        <taxon>Metazoa</taxon>
        <taxon>Chordata</taxon>
        <taxon>Craniata</taxon>
        <taxon>Vertebrata</taxon>
        <taxon>Euteleostomi</taxon>
        <taxon>Actinopterygii</taxon>
        <taxon>Neopterygii</taxon>
        <taxon>Teleostei</taxon>
        <taxon>Neoteleostei</taxon>
        <taxon>Acanthomorphata</taxon>
        <taxon>Anabantaria</taxon>
        <taxon>Anabantiformes</taxon>
        <taxon>Anabantoidei</taxon>
        <taxon>Anabantidae</taxon>
        <taxon>Anabas</taxon>
    </lineage>
</organism>
<dbReference type="InterPro" id="IPR001810">
    <property type="entry name" value="F-box_dom"/>
</dbReference>
<reference evidence="2" key="3">
    <citation type="submission" date="2025-09" db="UniProtKB">
        <authorList>
            <consortium name="Ensembl"/>
        </authorList>
    </citation>
    <scope>IDENTIFICATION</scope>
</reference>
<dbReference type="GeneTree" id="ENSGT00510000048837"/>